<evidence type="ECO:0000313" key="1">
    <source>
        <dbReference type="EMBL" id="KAF3688384.1"/>
    </source>
</evidence>
<keyword evidence="2" id="KW-1185">Reference proteome</keyword>
<organism evidence="1 2">
    <name type="scientific">Channa argus</name>
    <name type="common">Northern snakehead</name>
    <name type="synonym">Ophicephalus argus</name>
    <dbReference type="NCBI Taxonomy" id="215402"/>
    <lineage>
        <taxon>Eukaryota</taxon>
        <taxon>Metazoa</taxon>
        <taxon>Chordata</taxon>
        <taxon>Craniata</taxon>
        <taxon>Vertebrata</taxon>
        <taxon>Euteleostomi</taxon>
        <taxon>Actinopterygii</taxon>
        <taxon>Neopterygii</taxon>
        <taxon>Teleostei</taxon>
        <taxon>Neoteleostei</taxon>
        <taxon>Acanthomorphata</taxon>
        <taxon>Anabantaria</taxon>
        <taxon>Anabantiformes</taxon>
        <taxon>Channoidei</taxon>
        <taxon>Channidae</taxon>
        <taxon>Channa</taxon>
    </lineage>
</organism>
<dbReference type="Proteomes" id="UP000503349">
    <property type="component" value="Chromosome 4"/>
</dbReference>
<accession>A0A6G1PE27</accession>
<sequence>MDFTQRRENEERIKLIGSKVNDGAILLEKHTLYESGDVCICKYVTPCTTLCFSISVVSQRKRGRC</sequence>
<reference evidence="2" key="2">
    <citation type="submission" date="2019-02" db="EMBL/GenBank/DDBJ databases">
        <title>Opniocepnalus argus Var Kimnra genome.</title>
        <authorList>
            <person name="Zhou C."/>
            <person name="Xiao S."/>
        </authorList>
    </citation>
    <scope>NUCLEOTIDE SEQUENCE [LARGE SCALE GENOMIC DNA]</scope>
</reference>
<gene>
    <name evidence="1" type="ORF">EXN66_Car004056</name>
</gene>
<protein>
    <submittedName>
        <fullName evidence="1">Uncharacterized protein</fullName>
    </submittedName>
</protein>
<dbReference type="EMBL" id="CM015715">
    <property type="protein sequence ID" value="KAF3688384.1"/>
    <property type="molecule type" value="Genomic_DNA"/>
</dbReference>
<evidence type="ECO:0000313" key="2">
    <source>
        <dbReference type="Proteomes" id="UP000503349"/>
    </source>
</evidence>
<reference evidence="1 2" key="1">
    <citation type="submission" date="2019-02" db="EMBL/GenBank/DDBJ databases">
        <title>Opniocepnalus argus genome.</title>
        <authorList>
            <person name="Zhou C."/>
            <person name="Xiao S."/>
        </authorList>
    </citation>
    <scope>NUCLEOTIDE SEQUENCE [LARGE SCALE GENOMIC DNA]</scope>
    <source>
        <strain evidence="1">OARG1902GOOAL</strain>
        <tissue evidence="1">Muscle</tissue>
    </source>
</reference>
<name>A0A6G1PE27_CHAAH</name>
<proteinExistence type="predicted"/>
<dbReference type="AlphaFoldDB" id="A0A6G1PE27"/>